<name>A0A1E8PVE2_9BURK</name>
<organism evidence="1 2">
    <name type="scientific">Janthinobacterium lividum</name>
    <dbReference type="NCBI Taxonomy" id="29581"/>
    <lineage>
        <taxon>Bacteria</taxon>
        <taxon>Pseudomonadati</taxon>
        <taxon>Pseudomonadota</taxon>
        <taxon>Betaproteobacteria</taxon>
        <taxon>Burkholderiales</taxon>
        <taxon>Oxalobacteraceae</taxon>
        <taxon>Janthinobacterium</taxon>
    </lineage>
</organism>
<dbReference type="Proteomes" id="UP000092634">
    <property type="component" value="Unassembled WGS sequence"/>
</dbReference>
<proteinExistence type="predicted"/>
<gene>
    <name evidence="1" type="ORF">BA896_012925</name>
</gene>
<comment type="caution">
    <text evidence="1">The sequence shown here is derived from an EMBL/GenBank/DDBJ whole genome shotgun (WGS) entry which is preliminary data.</text>
</comment>
<evidence type="ECO:0000313" key="2">
    <source>
        <dbReference type="Proteomes" id="UP000092634"/>
    </source>
</evidence>
<protein>
    <submittedName>
        <fullName evidence="1">Uncharacterized protein</fullName>
    </submittedName>
</protein>
<dbReference type="EMBL" id="MAQB02000001">
    <property type="protein sequence ID" value="OFJ49634.1"/>
    <property type="molecule type" value="Genomic_DNA"/>
</dbReference>
<dbReference type="AlphaFoldDB" id="A0A1E8PVE2"/>
<evidence type="ECO:0000313" key="1">
    <source>
        <dbReference type="EMBL" id="OFJ49634.1"/>
    </source>
</evidence>
<accession>A0A1E8PVE2</accession>
<reference evidence="1 2" key="1">
    <citation type="submission" date="2016-10" db="EMBL/GenBank/DDBJ databases">
        <title>Updated version of Genome Assembly of Janthinobacterium lividum ERGS5:01.</title>
        <authorList>
            <person name="Kumar R."/>
            <person name="Acharya V."/>
            <person name="Singh D."/>
        </authorList>
    </citation>
    <scope>NUCLEOTIDE SEQUENCE [LARGE SCALE GENOMIC DNA]</scope>
    <source>
        <strain evidence="1 2">ERGS5:01</strain>
    </source>
</reference>
<sequence length="75" mass="8319">MHGTELGKEFRAHWQGSAARLCFYLLQVLQGARRNEAAIFTHGGDMLLKVADLSLSRSLSRSLSLSSRRQQAGQC</sequence>